<name>A0A8J2JWS6_9HEXA</name>
<feature type="non-terminal residue" evidence="2">
    <location>
        <position position="53"/>
    </location>
</feature>
<organism evidence="2 3">
    <name type="scientific">Allacma fusca</name>
    <dbReference type="NCBI Taxonomy" id="39272"/>
    <lineage>
        <taxon>Eukaryota</taxon>
        <taxon>Metazoa</taxon>
        <taxon>Ecdysozoa</taxon>
        <taxon>Arthropoda</taxon>
        <taxon>Hexapoda</taxon>
        <taxon>Collembola</taxon>
        <taxon>Symphypleona</taxon>
        <taxon>Sminthuridae</taxon>
        <taxon>Allacma</taxon>
    </lineage>
</organism>
<evidence type="ECO:0000313" key="3">
    <source>
        <dbReference type="Proteomes" id="UP000708208"/>
    </source>
</evidence>
<comment type="caution">
    <text evidence="2">The sequence shown here is derived from an EMBL/GenBank/DDBJ whole genome shotgun (WGS) entry which is preliminary data.</text>
</comment>
<feature type="region of interest" description="Disordered" evidence="1">
    <location>
        <begin position="1"/>
        <end position="30"/>
    </location>
</feature>
<dbReference type="Proteomes" id="UP000708208">
    <property type="component" value="Unassembled WGS sequence"/>
</dbReference>
<evidence type="ECO:0000313" key="2">
    <source>
        <dbReference type="EMBL" id="CAG7726037.1"/>
    </source>
</evidence>
<accession>A0A8J2JWS6</accession>
<keyword evidence="3" id="KW-1185">Reference proteome</keyword>
<dbReference type="AlphaFoldDB" id="A0A8J2JWS6"/>
<protein>
    <submittedName>
        <fullName evidence="2">Uncharacterized protein</fullName>
    </submittedName>
</protein>
<sequence length="53" mass="6379">MTSFSPDQYRNSRDGLNKYRECSDKAEKGNKYGTDELKMYMRKQKELRRVRAV</sequence>
<dbReference type="EMBL" id="CAJVCH010129926">
    <property type="protein sequence ID" value="CAG7726037.1"/>
    <property type="molecule type" value="Genomic_DNA"/>
</dbReference>
<feature type="compositionally biased region" description="Basic and acidic residues" evidence="1">
    <location>
        <begin position="10"/>
        <end position="30"/>
    </location>
</feature>
<gene>
    <name evidence="2" type="ORF">AFUS01_LOCUS14968</name>
</gene>
<evidence type="ECO:0000256" key="1">
    <source>
        <dbReference type="SAM" id="MobiDB-lite"/>
    </source>
</evidence>
<proteinExistence type="predicted"/>
<reference evidence="2" key="1">
    <citation type="submission" date="2021-06" db="EMBL/GenBank/DDBJ databases">
        <authorList>
            <person name="Hodson N. C."/>
            <person name="Mongue J. A."/>
            <person name="Jaron S. K."/>
        </authorList>
    </citation>
    <scope>NUCLEOTIDE SEQUENCE</scope>
</reference>